<name>A0A2G8KGV6_STIJA</name>
<dbReference type="InterPro" id="IPR045111">
    <property type="entry name" value="Vps41/Vps8"/>
</dbReference>
<keyword evidence="4" id="KW-1185">Reference proteome</keyword>
<dbReference type="SUPFAM" id="SSF50978">
    <property type="entry name" value="WD40 repeat-like"/>
    <property type="match status" value="1"/>
</dbReference>
<reference evidence="3 4" key="1">
    <citation type="journal article" date="2017" name="PLoS Biol.">
        <title>The sea cucumber genome provides insights into morphological evolution and visceral regeneration.</title>
        <authorList>
            <person name="Zhang X."/>
            <person name="Sun L."/>
            <person name="Yuan J."/>
            <person name="Sun Y."/>
            <person name="Gao Y."/>
            <person name="Zhang L."/>
            <person name="Li S."/>
            <person name="Dai H."/>
            <person name="Hamel J.F."/>
            <person name="Liu C."/>
            <person name="Yu Y."/>
            <person name="Liu S."/>
            <person name="Lin W."/>
            <person name="Guo K."/>
            <person name="Jin S."/>
            <person name="Xu P."/>
            <person name="Storey K.B."/>
            <person name="Huan P."/>
            <person name="Zhang T."/>
            <person name="Zhou Y."/>
            <person name="Zhang J."/>
            <person name="Lin C."/>
            <person name="Li X."/>
            <person name="Xing L."/>
            <person name="Huo D."/>
            <person name="Sun M."/>
            <person name="Wang L."/>
            <person name="Mercier A."/>
            <person name="Li F."/>
            <person name="Yang H."/>
            <person name="Xiang J."/>
        </authorList>
    </citation>
    <scope>NUCLEOTIDE SEQUENCE [LARGE SCALE GENOMIC DNA]</scope>
    <source>
        <strain evidence="3">Shaxun</strain>
        <tissue evidence="3">Muscle</tissue>
    </source>
</reference>
<protein>
    <submittedName>
        <fullName evidence="3">Putative vacuolar protein sorting-associated protein 8-like</fullName>
    </submittedName>
</protein>
<dbReference type="GO" id="GO:0030897">
    <property type="term" value="C:HOPS complex"/>
    <property type="evidence" value="ECO:0007669"/>
    <property type="project" value="TreeGrafter"/>
</dbReference>
<evidence type="ECO:0000256" key="2">
    <source>
        <dbReference type="SAM" id="MobiDB-lite"/>
    </source>
</evidence>
<dbReference type="PANTHER" id="PTHR12616:SF8">
    <property type="entry name" value="VACUOLAR PROTEIN SORTING-ASSOCIATED PROTEIN 8 HOMOLOG"/>
    <property type="match status" value="1"/>
</dbReference>
<feature type="compositionally biased region" description="Acidic residues" evidence="2">
    <location>
        <begin position="50"/>
        <end position="61"/>
    </location>
</feature>
<proteinExistence type="predicted"/>
<feature type="repeat" description="WD" evidence="1">
    <location>
        <begin position="166"/>
        <end position="207"/>
    </location>
</feature>
<gene>
    <name evidence="3" type="ORF">BSL78_15881</name>
</gene>
<accession>A0A2G8KGV6</accession>
<dbReference type="GO" id="GO:0033263">
    <property type="term" value="C:CORVET complex"/>
    <property type="evidence" value="ECO:0007669"/>
    <property type="project" value="TreeGrafter"/>
</dbReference>
<organism evidence="3 4">
    <name type="scientific">Stichopus japonicus</name>
    <name type="common">Sea cucumber</name>
    <dbReference type="NCBI Taxonomy" id="307972"/>
    <lineage>
        <taxon>Eukaryota</taxon>
        <taxon>Metazoa</taxon>
        <taxon>Echinodermata</taxon>
        <taxon>Eleutherozoa</taxon>
        <taxon>Echinozoa</taxon>
        <taxon>Holothuroidea</taxon>
        <taxon>Aspidochirotacea</taxon>
        <taxon>Aspidochirotida</taxon>
        <taxon>Stichopodidae</taxon>
        <taxon>Apostichopus</taxon>
    </lineage>
</organism>
<dbReference type="Gene3D" id="2.130.10.10">
    <property type="entry name" value="YVTN repeat-like/Quinoprotein amine dehydrogenase"/>
    <property type="match status" value="1"/>
</dbReference>
<feature type="region of interest" description="Disordered" evidence="2">
    <location>
        <begin position="49"/>
        <end position="95"/>
    </location>
</feature>
<dbReference type="InterPro" id="IPR015943">
    <property type="entry name" value="WD40/YVTN_repeat-like_dom_sf"/>
</dbReference>
<evidence type="ECO:0000256" key="1">
    <source>
        <dbReference type="PROSITE-ProRule" id="PRU00221"/>
    </source>
</evidence>
<dbReference type="PANTHER" id="PTHR12616">
    <property type="entry name" value="VACUOLAR PROTEIN SORTING VPS41"/>
    <property type="match status" value="1"/>
</dbReference>
<dbReference type="Pfam" id="PF23410">
    <property type="entry name" value="Beta-prop_VPS8"/>
    <property type="match status" value="1"/>
</dbReference>
<dbReference type="InterPro" id="IPR001680">
    <property type="entry name" value="WD40_rpt"/>
</dbReference>
<dbReference type="PROSITE" id="PS50082">
    <property type="entry name" value="WD_REPEATS_2"/>
    <property type="match status" value="1"/>
</dbReference>
<keyword evidence="1" id="KW-0853">WD repeat</keyword>
<dbReference type="Proteomes" id="UP000230750">
    <property type="component" value="Unassembled WGS sequence"/>
</dbReference>
<dbReference type="STRING" id="307972.A0A2G8KGV6"/>
<comment type="caution">
    <text evidence="3">The sequence shown here is derived from an EMBL/GenBank/DDBJ whole genome shotgun (WGS) entry which is preliminary data.</text>
</comment>
<sequence>MADEESTEEVSAAISDLALSHALDNDAIDDAEFDIPELQTTATLESILNQDDDGFEPELDAESLYPPGSDSSSETHSIVGDSETPDRTPTRSKKQSIQYAMHGSILRHVTLKSVSSQVSAAADRVDAGKPSALAVGMYVAVGSSHGLILVFDPQQTLKWCLGSTAVGAQYGAVSALCINNDSTRLLAGFAKGQMTMWDLTTGKLLRTMTDAHPPGSAVLHIQFTDDPTIAICSDSGGSVFELNFKRVMGIRSCESRCLFSGSRGEVCTLAPLRTNFLVKDHPLKDMMLLAMATLSKVFVVHLRPRLAVSFTKQLKGPSDTLPLLAWQIVIIQVTQSSRVIDPVLAFGRHDTIYFYQLVYQEGVKVKFAPLQIMKLSYTLLNMQWMNAHTMVTVDTAENLHLLHIRMEEELEVIDLVDIELVYGNSFFKSLATGGNVSEAMALAGERACYQSIETHKGQLLLLGTKRIQLLTKVGNFKGALQLANSFLNGKARAVIGRTNVQNI</sequence>
<dbReference type="OrthoDB" id="289913at2759"/>
<dbReference type="GO" id="GO:0005769">
    <property type="term" value="C:early endosome"/>
    <property type="evidence" value="ECO:0007669"/>
    <property type="project" value="TreeGrafter"/>
</dbReference>
<dbReference type="EMBL" id="MRZV01000593">
    <property type="protein sequence ID" value="PIK47233.1"/>
    <property type="molecule type" value="Genomic_DNA"/>
</dbReference>
<dbReference type="GO" id="GO:0034058">
    <property type="term" value="P:endosomal vesicle fusion"/>
    <property type="evidence" value="ECO:0007669"/>
    <property type="project" value="TreeGrafter"/>
</dbReference>
<evidence type="ECO:0000313" key="4">
    <source>
        <dbReference type="Proteomes" id="UP000230750"/>
    </source>
</evidence>
<dbReference type="GO" id="GO:0005770">
    <property type="term" value="C:late endosome"/>
    <property type="evidence" value="ECO:0007669"/>
    <property type="project" value="TreeGrafter"/>
</dbReference>
<dbReference type="InterPro" id="IPR036322">
    <property type="entry name" value="WD40_repeat_dom_sf"/>
</dbReference>
<evidence type="ECO:0000313" key="3">
    <source>
        <dbReference type="EMBL" id="PIK47233.1"/>
    </source>
</evidence>
<dbReference type="AlphaFoldDB" id="A0A2G8KGV6"/>
<dbReference type="GO" id="GO:0006623">
    <property type="term" value="P:protein targeting to vacuole"/>
    <property type="evidence" value="ECO:0007669"/>
    <property type="project" value="InterPro"/>
</dbReference>